<keyword evidence="3" id="KW-1185">Reference proteome</keyword>
<dbReference type="Proteomes" id="UP000199477">
    <property type="component" value="Unassembled WGS sequence"/>
</dbReference>
<dbReference type="EMBL" id="FONH01000003">
    <property type="protein sequence ID" value="SFE63767.1"/>
    <property type="molecule type" value="Genomic_DNA"/>
</dbReference>
<protein>
    <submittedName>
        <fullName evidence="2">Uncharacterized protein</fullName>
    </submittedName>
</protein>
<name>A0A1I2C651_9GAMM</name>
<accession>A0A1I2C651</accession>
<sequence length="243" mass="26571">MHKTFCGLLFACATLSAAQAAEPPGNDLLGYGPNPLLYPKDARPFGKSIYGWADRSMQWLYAQPFASNPLFDSTGASCAVGQDGPVWNLAPAAMPMMMAGDVARACTVAHGKALLLMLGFVSDTYPCPDPNFGPKPGQSLYDFLVADAKTYPMMGNMQVSLDGRPVHGVDDYLYTSENLYSLKGDPSLQTTFDPCITTGWQPAINYGYYLMFRPLRPGQHTLVSRMTDMNGMTRTLTYFLTVQ</sequence>
<feature type="signal peptide" evidence="1">
    <location>
        <begin position="1"/>
        <end position="20"/>
    </location>
</feature>
<feature type="chain" id="PRO_5011606460" evidence="1">
    <location>
        <begin position="21"/>
        <end position="243"/>
    </location>
</feature>
<dbReference type="RefSeq" id="WP_026636131.1">
    <property type="nucleotide sequence ID" value="NZ_FONH01000003.1"/>
</dbReference>
<evidence type="ECO:0000256" key="1">
    <source>
        <dbReference type="SAM" id="SignalP"/>
    </source>
</evidence>
<dbReference type="AlphaFoldDB" id="A0A1I2C651"/>
<organism evidence="2 3">
    <name type="scientific">Dyella marensis</name>
    <dbReference type="NCBI Taxonomy" id="500610"/>
    <lineage>
        <taxon>Bacteria</taxon>
        <taxon>Pseudomonadati</taxon>
        <taxon>Pseudomonadota</taxon>
        <taxon>Gammaproteobacteria</taxon>
        <taxon>Lysobacterales</taxon>
        <taxon>Rhodanobacteraceae</taxon>
        <taxon>Dyella</taxon>
    </lineage>
</organism>
<proteinExistence type="predicted"/>
<evidence type="ECO:0000313" key="2">
    <source>
        <dbReference type="EMBL" id="SFE63767.1"/>
    </source>
</evidence>
<reference evidence="3" key="1">
    <citation type="submission" date="2016-10" db="EMBL/GenBank/DDBJ databases">
        <authorList>
            <person name="Varghese N."/>
            <person name="Submissions S."/>
        </authorList>
    </citation>
    <scope>NUCLEOTIDE SEQUENCE [LARGE SCALE GENOMIC DNA]</scope>
    <source>
        <strain evidence="3">UNC178MFTsu3.1</strain>
    </source>
</reference>
<keyword evidence="1" id="KW-0732">Signal</keyword>
<gene>
    <name evidence="2" type="ORF">SAMN02799615_01375</name>
</gene>
<evidence type="ECO:0000313" key="3">
    <source>
        <dbReference type="Proteomes" id="UP000199477"/>
    </source>
</evidence>